<dbReference type="InterPro" id="IPR011009">
    <property type="entry name" value="Kinase-like_dom_sf"/>
</dbReference>
<dbReference type="CDD" id="cd13999">
    <property type="entry name" value="STKc_MAP3K-like"/>
    <property type="match status" value="1"/>
</dbReference>
<dbReference type="PANTHER" id="PTHR44329:SF298">
    <property type="entry name" value="MIXED LINEAGE KINASE DOMAIN-LIKE PROTEIN"/>
    <property type="match status" value="1"/>
</dbReference>
<keyword evidence="2" id="KW-0067">ATP-binding</keyword>
<evidence type="ECO:0000259" key="4">
    <source>
        <dbReference type="PROSITE" id="PS50011"/>
    </source>
</evidence>
<evidence type="ECO:0000256" key="2">
    <source>
        <dbReference type="ARBA" id="ARBA00022840"/>
    </source>
</evidence>
<feature type="compositionally biased region" description="Basic residues" evidence="3">
    <location>
        <begin position="29"/>
        <end position="39"/>
    </location>
</feature>
<dbReference type="AlphaFoldDB" id="A0A1D1ZRD8"/>
<proteinExistence type="predicted"/>
<dbReference type="SUPFAM" id="SSF56112">
    <property type="entry name" value="Protein kinase-like (PK-like)"/>
    <property type="match status" value="1"/>
</dbReference>
<organism evidence="5">
    <name type="scientific">Auxenochlorella protothecoides</name>
    <name type="common">Green microalga</name>
    <name type="synonym">Chlorella protothecoides</name>
    <dbReference type="NCBI Taxonomy" id="3075"/>
    <lineage>
        <taxon>Eukaryota</taxon>
        <taxon>Viridiplantae</taxon>
        <taxon>Chlorophyta</taxon>
        <taxon>core chlorophytes</taxon>
        <taxon>Trebouxiophyceae</taxon>
        <taxon>Chlorellales</taxon>
        <taxon>Chlorellaceae</taxon>
        <taxon>Auxenochlorella</taxon>
    </lineage>
</organism>
<evidence type="ECO:0000256" key="3">
    <source>
        <dbReference type="SAM" id="MobiDB-lite"/>
    </source>
</evidence>
<keyword evidence="1" id="KW-0547">Nucleotide-binding</keyword>
<feature type="region of interest" description="Disordered" evidence="3">
    <location>
        <begin position="1"/>
        <end position="42"/>
    </location>
</feature>
<feature type="domain" description="Protein kinase" evidence="4">
    <location>
        <begin position="1"/>
        <end position="270"/>
    </location>
</feature>
<dbReference type="PANTHER" id="PTHR44329">
    <property type="entry name" value="SERINE/THREONINE-PROTEIN KINASE TNNI3K-RELATED"/>
    <property type="match status" value="1"/>
</dbReference>
<dbReference type="InterPro" id="IPR008271">
    <property type="entry name" value="Ser/Thr_kinase_AS"/>
</dbReference>
<sequence length="333" mass="36054">ETQGQTPARTHGAALRITHPPGPPLHPPTFHHHHHHPKTTSRQEAHMMASMRHPNVVGFLGLCTNPPCVASEYCARGSLTDVLRGAARSPARAAQLDWSRRLNMALDACKGMLYLHSHAPPIVHRDLKSPNLLVDRHWRVKISDFNLSKLLDGSPVMSSLAATNPRWLAPEILAGHAATFASDVYAFGIVLWEMLTWELPWPTSNPWQVVTVVTEGGRLAVPDRAALPGPDTQDWDGLDAYVDLIRACWAQNPNDRPTFSEVIPVLRDLLEALMHKNATQGRPSSTPVGPPTMAEPLYLKQAASLSRLGATRSNGGGAGDSVPGDPPAPGSTA</sequence>
<accession>A0A1D1ZRD8</accession>
<dbReference type="GO" id="GO:0004674">
    <property type="term" value="F:protein serine/threonine kinase activity"/>
    <property type="evidence" value="ECO:0007669"/>
    <property type="project" value="TreeGrafter"/>
</dbReference>
<reference evidence="5" key="1">
    <citation type="submission" date="2015-08" db="EMBL/GenBank/DDBJ databases">
        <authorList>
            <person name="Babu N.S."/>
            <person name="Beckwith C.J."/>
            <person name="Beseler K.G."/>
            <person name="Brison A."/>
            <person name="Carone J.V."/>
            <person name="Caskin T.P."/>
            <person name="Diamond M."/>
            <person name="Durham M.E."/>
            <person name="Foxe J.M."/>
            <person name="Go M."/>
            <person name="Henderson B.A."/>
            <person name="Jones I.B."/>
            <person name="McGettigan J.A."/>
            <person name="Micheletti S.J."/>
            <person name="Nasrallah M.E."/>
            <person name="Ortiz D."/>
            <person name="Piller C.R."/>
            <person name="Privatt S.R."/>
            <person name="Schneider S.L."/>
            <person name="Sharp S."/>
            <person name="Smith T.C."/>
            <person name="Stanton J.D."/>
            <person name="Ullery H.E."/>
            <person name="Wilson R.J."/>
            <person name="Serrano M.G."/>
            <person name="Buck G."/>
            <person name="Lee V."/>
            <person name="Wang Y."/>
            <person name="Carvalho R."/>
            <person name="Voegtly L."/>
            <person name="Shi R."/>
            <person name="Duckworth R."/>
            <person name="Johnson A."/>
            <person name="Loviza R."/>
            <person name="Walstead R."/>
            <person name="Shah Z."/>
            <person name="Kiflezghi M."/>
            <person name="Wade K."/>
            <person name="Ball S.L."/>
            <person name="Bradley K.W."/>
            <person name="Asai D.J."/>
            <person name="Bowman C.A."/>
            <person name="Russell D.A."/>
            <person name="Pope W.H."/>
            <person name="Jacobs-Sera D."/>
            <person name="Hendrix R.W."/>
            <person name="Hatfull G.F."/>
        </authorList>
    </citation>
    <scope>NUCLEOTIDE SEQUENCE</scope>
</reference>
<feature type="non-terminal residue" evidence="5">
    <location>
        <position position="1"/>
    </location>
</feature>
<dbReference type="PRINTS" id="PR00109">
    <property type="entry name" value="TYRKINASE"/>
</dbReference>
<dbReference type="PROSITE" id="PS50011">
    <property type="entry name" value="PROTEIN_KINASE_DOM"/>
    <property type="match status" value="1"/>
</dbReference>
<protein>
    <recommendedName>
        <fullName evidence="4">Protein kinase domain-containing protein</fullName>
    </recommendedName>
</protein>
<dbReference type="SMART" id="SM00220">
    <property type="entry name" value="S_TKc"/>
    <property type="match status" value="1"/>
</dbReference>
<dbReference type="InterPro" id="IPR001245">
    <property type="entry name" value="Ser-Thr/Tyr_kinase_cat_dom"/>
</dbReference>
<dbReference type="GO" id="GO:0005524">
    <property type="term" value="F:ATP binding"/>
    <property type="evidence" value="ECO:0007669"/>
    <property type="project" value="UniProtKB-KW"/>
</dbReference>
<dbReference type="Gene3D" id="1.10.510.10">
    <property type="entry name" value="Transferase(Phosphotransferase) domain 1"/>
    <property type="match status" value="1"/>
</dbReference>
<name>A0A1D1ZRD8_AUXPR</name>
<gene>
    <name evidence="5" type="ORF">g.86250</name>
</gene>
<dbReference type="InterPro" id="IPR051681">
    <property type="entry name" value="Ser/Thr_Kinases-Pseudokinases"/>
</dbReference>
<dbReference type="PROSITE" id="PS00108">
    <property type="entry name" value="PROTEIN_KINASE_ST"/>
    <property type="match status" value="1"/>
</dbReference>
<feature type="compositionally biased region" description="Polar residues" evidence="3">
    <location>
        <begin position="278"/>
        <end position="287"/>
    </location>
</feature>
<feature type="compositionally biased region" description="Pro residues" evidence="3">
    <location>
        <begin position="324"/>
        <end position="333"/>
    </location>
</feature>
<evidence type="ECO:0000256" key="1">
    <source>
        <dbReference type="ARBA" id="ARBA00022741"/>
    </source>
</evidence>
<dbReference type="Pfam" id="PF07714">
    <property type="entry name" value="PK_Tyr_Ser-Thr"/>
    <property type="match status" value="1"/>
</dbReference>
<feature type="region of interest" description="Disordered" evidence="3">
    <location>
        <begin position="278"/>
        <end position="333"/>
    </location>
</feature>
<dbReference type="InterPro" id="IPR000719">
    <property type="entry name" value="Prot_kinase_dom"/>
</dbReference>
<evidence type="ECO:0000313" key="5">
    <source>
        <dbReference type="EMBL" id="JAT69530.1"/>
    </source>
</evidence>
<dbReference type="EMBL" id="GDKF01009092">
    <property type="protein sequence ID" value="JAT69530.1"/>
    <property type="molecule type" value="Transcribed_RNA"/>
</dbReference>